<keyword evidence="1" id="KW-1133">Transmembrane helix</keyword>
<sequence>MDLRRGIAWGGALTLVAGLLTYLYLSSITINDGLEALIFVPIVGVLFGAAGATGGWRGRDMTWGWGLAAGAAATMVLAELLWLIVWLVTLRPPTEGGPFSAPLELFSIIALAGISTVGSIAGFVVFLSMLGWFIGSMVRGRRLRRFPPPPAVLDQA</sequence>
<feature type="transmembrane region" description="Helical" evidence="1">
    <location>
        <begin position="108"/>
        <end position="135"/>
    </location>
</feature>
<feature type="transmembrane region" description="Helical" evidence="1">
    <location>
        <begin position="37"/>
        <end position="56"/>
    </location>
</feature>
<reference evidence="2" key="1">
    <citation type="submission" date="2020-05" db="EMBL/GenBank/DDBJ databases">
        <authorList>
            <person name="Chiriac C."/>
            <person name="Salcher M."/>
            <person name="Ghai R."/>
            <person name="Kavagutti S V."/>
        </authorList>
    </citation>
    <scope>NUCLEOTIDE SEQUENCE</scope>
</reference>
<protein>
    <submittedName>
        <fullName evidence="2">Unannotated protein</fullName>
    </submittedName>
</protein>
<dbReference type="AlphaFoldDB" id="A0A6J5Y944"/>
<feature type="transmembrane region" description="Helical" evidence="1">
    <location>
        <begin position="7"/>
        <end position="25"/>
    </location>
</feature>
<evidence type="ECO:0000256" key="1">
    <source>
        <dbReference type="SAM" id="Phobius"/>
    </source>
</evidence>
<keyword evidence="1" id="KW-0472">Membrane</keyword>
<proteinExistence type="predicted"/>
<gene>
    <name evidence="2" type="ORF">UFOPK1392_00430</name>
</gene>
<organism evidence="2">
    <name type="scientific">freshwater metagenome</name>
    <dbReference type="NCBI Taxonomy" id="449393"/>
    <lineage>
        <taxon>unclassified sequences</taxon>
        <taxon>metagenomes</taxon>
        <taxon>ecological metagenomes</taxon>
    </lineage>
</organism>
<dbReference type="EMBL" id="CAEMXZ010000012">
    <property type="protein sequence ID" value="CAB4322694.1"/>
    <property type="molecule type" value="Genomic_DNA"/>
</dbReference>
<name>A0A6J5Y944_9ZZZZ</name>
<feature type="transmembrane region" description="Helical" evidence="1">
    <location>
        <begin position="63"/>
        <end position="88"/>
    </location>
</feature>
<accession>A0A6J5Y944</accession>
<keyword evidence="1" id="KW-0812">Transmembrane</keyword>
<evidence type="ECO:0000313" key="2">
    <source>
        <dbReference type="EMBL" id="CAB4322694.1"/>
    </source>
</evidence>